<dbReference type="OrthoDB" id="9812221at2"/>
<dbReference type="Gene3D" id="1.20.1720.10">
    <property type="entry name" value="Multidrug resistance protein D"/>
    <property type="match status" value="1"/>
</dbReference>
<feature type="transmembrane region" description="Helical" evidence="6">
    <location>
        <begin position="415"/>
        <end position="434"/>
    </location>
</feature>
<evidence type="ECO:0000256" key="5">
    <source>
        <dbReference type="ARBA" id="ARBA00023136"/>
    </source>
</evidence>
<dbReference type="PANTHER" id="PTHR42718">
    <property type="entry name" value="MAJOR FACILITATOR SUPERFAMILY MULTIDRUG TRANSPORTER MFSC"/>
    <property type="match status" value="1"/>
</dbReference>
<dbReference type="EMBL" id="JOPJ01000001">
    <property type="protein sequence ID" value="OUJ14117.1"/>
    <property type="molecule type" value="Genomic_DNA"/>
</dbReference>
<feature type="transmembrane region" description="Helical" evidence="6">
    <location>
        <begin position="213"/>
        <end position="233"/>
    </location>
</feature>
<dbReference type="PRINTS" id="PR01036">
    <property type="entry name" value="TCRTETB"/>
</dbReference>
<feature type="transmembrane region" description="Helical" evidence="6">
    <location>
        <begin position="181"/>
        <end position="201"/>
    </location>
</feature>
<feature type="transmembrane region" description="Helical" evidence="6">
    <location>
        <begin position="239"/>
        <end position="257"/>
    </location>
</feature>
<feature type="transmembrane region" description="Helical" evidence="6">
    <location>
        <begin position="440"/>
        <end position="460"/>
    </location>
</feature>
<keyword evidence="9" id="KW-1185">Reference proteome</keyword>
<dbReference type="eggNOG" id="COG0477">
    <property type="taxonomic scope" value="Bacteria"/>
</dbReference>
<dbReference type="CDD" id="cd17321">
    <property type="entry name" value="MFS_MMR_MDR_like"/>
    <property type="match status" value="1"/>
</dbReference>
<feature type="transmembrane region" description="Helical" evidence="6">
    <location>
        <begin position="278"/>
        <end position="297"/>
    </location>
</feature>
<organism evidence="8 9">
    <name type="scientific">Acetobacter okinawensis</name>
    <dbReference type="NCBI Taxonomy" id="1076594"/>
    <lineage>
        <taxon>Bacteria</taxon>
        <taxon>Pseudomonadati</taxon>
        <taxon>Pseudomonadota</taxon>
        <taxon>Alphaproteobacteria</taxon>
        <taxon>Acetobacterales</taxon>
        <taxon>Acetobacteraceae</taxon>
        <taxon>Acetobacter</taxon>
    </lineage>
</organism>
<feature type="transmembrane region" description="Helical" evidence="6">
    <location>
        <begin position="309"/>
        <end position="332"/>
    </location>
</feature>
<dbReference type="PROSITE" id="PS50850">
    <property type="entry name" value="MFS"/>
    <property type="match status" value="1"/>
</dbReference>
<dbReference type="InterPro" id="IPR036259">
    <property type="entry name" value="MFS_trans_sf"/>
</dbReference>
<feature type="transmembrane region" description="Helical" evidence="6">
    <location>
        <begin position="26"/>
        <end position="44"/>
    </location>
</feature>
<comment type="caution">
    <text evidence="8">The sequence shown here is derived from an EMBL/GenBank/DDBJ whole genome shotgun (WGS) entry which is preliminary data.</text>
</comment>
<evidence type="ECO:0000259" key="7">
    <source>
        <dbReference type="PROSITE" id="PS50850"/>
    </source>
</evidence>
<name>A0A252BZ31_9PROT</name>
<proteinExistence type="predicted"/>
<evidence type="ECO:0000256" key="6">
    <source>
        <dbReference type="SAM" id="Phobius"/>
    </source>
</evidence>
<protein>
    <submittedName>
        <fullName evidence="8">Transporter</fullName>
    </submittedName>
</protein>
<dbReference type="SUPFAM" id="SSF103473">
    <property type="entry name" value="MFS general substrate transporter"/>
    <property type="match status" value="1"/>
</dbReference>
<evidence type="ECO:0000256" key="2">
    <source>
        <dbReference type="ARBA" id="ARBA00022448"/>
    </source>
</evidence>
<keyword evidence="2" id="KW-0813">Transport</keyword>
<dbReference type="GO" id="GO:0022857">
    <property type="term" value="F:transmembrane transporter activity"/>
    <property type="evidence" value="ECO:0007669"/>
    <property type="project" value="InterPro"/>
</dbReference>
<dbReference type="RefSeq" id="WP_086637986.1">
    <property type="nucleotide sequence ID" value="NZ_JOPJ01000001.1"/>
</dbReference>
<dbReference type="PANTHER" id="PTHR42718:SF9">
    <property type="entry name" value="MAJOR FACILITATOR SUPERFAMILY MULTIDRUG TRANSPORTER MFSC"/>
    <property type="match status" value="1"/>
</dbReference>
<feature type="transmembrane region" description="Helical" evidence="6">
    <location>
        <begin position="96"/>
        <end position="116"/>
    </location>
</feature>
<keyword evidence="4 6" id="KW-1133">Transmembrane helix</keyword>
<feature type="transmembrane region" description="Helical" evidence="6">
    <location>
        <begin position="154"/>
        <end position="175"/>
    </location>
</feature>
<sequence>MTPPQPQPPTRQPDQPNGLHGPARNWAMLAVSLSVFLALLDYAIANVALPDIARDLRASSSSSIWIVNAYQMASLVSLLPLAALGSRVGFARLCRAGILLFMVASLLCATATSLPVLAGARVLQGIGGACIMSVNIALVRFIYPQAEIGRGMALNGLVVALGVALGPTAAAGILTFASWPWLFWINLPLGAVALGMAFYALPNTPRAAHMPDITGSVLCVVAFGACVMGGDGLAHAQNWVSALLLLACGLMAGAWLVRREAHLAQPIMPVDLLRRPDFAVAFLTGFCGFVASNFYIVSMPFTLHDALGLSSAQTGLLITPWPIGIILSAPVIRRVADRISAGVLSSIGLGLTASGFFLLWQLPAHPALWDIAWRTALAGWGFGCFQPPNNRAMMVAAPLHRAGGASGMVQVARQAGQTVGAMGVAAFFTFWASGANRECLLVAGCVALFAALLSASRLLVGRAA</sequence>
<dbReference type="Gene3D" id="1.20.1250.20">
    <property type="entry name" value="MFS general substrate transporter like domains"/>
    <property type="match status" value="1"/>
</dbReference>
<dbReference type="InterPro" id="IPR020846">
    <property type="entry name" value="MFS_dom"/>
</dbReference>
<keyword evidence="3 6" id="KW-0812">Transmembrane</keyword>
<comment type="subcellular location">
    <subcellularLocation>
        <location evidence="1">Membrane</location>
        <topology evidence="1">Multi-pass membrane protein</topology>
    </subcellularLocation>
</comment>
<feature type="domain" description="Major facilitator superfamily (MFS) profile" evidence="7">
    <location>
        <begin position="27"/>
        <end position="462"/>
    </location>
</feature>
<dbReference type="Proteomes" id="UP000194931">
    <property type="component" value="Unassembled WGS sequence"/>
</dbReference>
<reference evidence="9" key="1">
    <citation type="submission" date="2014-06" db="EMBL/GenBank/DDBJ databases">
        <authorList>
            <person name="Winans N.J."/>
            <person name="Newell P.D."/>
            <person name="Douglas A.E."/>
        </authorList>
    </citation>
    <scope>NUCLEOTIDE SEQUENCE [LARGE SCALE GENOMIC DNA]</scope>
</reference>
<gene>
    <name evidence="8" type="ORF">HK26_00550</name>
</gene>
<dbReference type="Pfam" id="PF07690">
    <property type="entry name" value="MFS_1"/>
    <property type="match status" value="1"/>
</dbReference>
<evidence type="ECO:0000313" key="9">
    <source>
        <dbReference type="Proteomes" id="UP000194931"/>
    </source>
</evidence>
<dbReference type="GO" id="GO:0016020">
    <property type="term" value="C:membrane"/>
    <property type="evidence" value="ECO:0007669"/>
    <property type="project" value="UniProtKB-SubCell"/>
</dbReference>
<dbReference type="AlphaFoldDB" id="A0A252BZ31"/>
<feature type="transmembrane region" description="Helical" evidence="6">
    <location>
        <begin position="339"/>
        <end position="360"/>
    </location>
</feature>
<evidence type="ECO:0000256" key="1">
    <source>
        <dbReference type="ARBA" id="ARBA00004141"/>
    </source>
</evidence>
<evidence type="ECO:0000256" key="4">
    <source>
        <dbReference type="ARBA" id="ARBA00022989"/>
    </source>
</evidence>
<feature type="transmembrane region" description="Helical" evidence="6">
    <location>
        <begin position="122"/>
        <end position="142"/>
    </location>
</feature>
<accession>A0A252BZ31</accession>
<keyword evidence="5 6" id="KW-0472">Membrane</keyword>
<evidence type="ECO:0000313" key="8">
    <source>
        <dbReference type="EMBL" id="OUJ14117.1"/>
    </source>
</evidence>
<dbReference type="InterPro" id="IPR011701">
    <property type="entry name" value="MFS"/>
</dbReference>
<evidence type="ECO:0000256" key="3">
    <source>
        <dbReference type="ARBA" id="ARBA00022692"/>
    </source>
</evidence>
<dbReference type="STRING" id="1236501.GCA_000613865_02543"/>